<evidence type="ECO:0000313" key="7">
    <source>
        <dbReference type="Proteomes" id="UP000542125"/>
    </source>
</evidence>
<dbReference type="Proteomes" id="UP000542125">
    <property type="component" value="Unassembled WGS sequence"/>
</dbReference>
<dbReference type="InterPro" id="IPR036388">
    <property type="entry name" value="WH-like_DNA-bd_sf"/>
</dbReference>
<keyword evidence="2" id="KW-0805">Transcription regulation</keyword>
<organism evidence="6 7">
    <name type="scientific">Pigmentiphaga litoralis</name>
    <dbReference type="NCBI Taxonomy" id="516702"/>
    <lineage>
        <taxon>Bacteria</taxon>
        <taxon>Pseudomonadati</taxon>
        <taxon>Pseudomonadota</taxon>
        <taxon>Betaproteobacteria</taxon>
        <taxon>Burkholderiales</taxon>
        <taxon>Alcaligenaceae</taxon>
        <taxon>Pigmentiphaga</taxon>
    </lineage>
</organism>
<proteinExistence type="inferred from homology"/>
<dbReference type="InterPro" id="IPR036390">
    <property type="entry name" value="WH_DNA-bd_sf"/>
</dbReference>
<evidence type="ECO:0000259" key="5">
    <source>
        <dbReference type="PROSITE" id="PS50931"/>
    </source>
</evidence>
<dbReference type="AlphaFoldDB" id="A0A7Y9IWC0"/>
<dbReference type="CDD" id="cd08422">
    <property type="entry name" value="PBP2_CrgA_like"/>
    <property type="match status" value="1"/>
</dbReference>
<evidence type="ECO:0000313" key="6">
    <source>
        <dbReference type="EMBL" id="NYE84290.1"/>
    </source>
</evidence>
<name>A0A7Y9IWC0_9BURK</name>
<dbReference type="Pfam" id="PF03466">
    <property type="entry name" value="LysR_substrate"/>
    <property type="match status" value="1"/>
</dbReference>
<dbReference type="Gene3D" id="1.10.10.10">
    <property type="entry name" value="Winged helix-like DNA-binding domain superfamily/Winged helix DNA-binding domain"/>
    <property type="match status" value="1"/>
</dbReference>
<accession>A0A7Y9IWC0</accession>
<evidence type="ECO:0000256" key="2">
    <source>
        <dbReference type="ARBA" id="ARBA00023015"/>
    </source>
</evidence>
<keyword evidence="7" id="KW-1185">Reference proteome</keyword>
<sequence>MDRWTQTRLYVGIARLGSISKAADDLELSNAAASRYLNDLERRVGVRLVERTTRRLWLTEAGTTYLRYCEAAVSALDEGDAAISDASVEPMGELRVTTSVSFAVNHIAPRLAEFSKRYPKLKIKLLVENRYQSFIEAGTDVAIRTRQFEPDSGITVRRLADTRLVIAAAPAYLAERGTPSSVEDLARHRLLLYTLATTTSELHLRRGAEQRRLPVEGAFESNDGQVIRTAAINGAGVLIQPQYIVDTDIREGRLVALFEDWDLPMLTINLAYQSKLLQPAKIRAFTQFMIESLASCDLTSRFNRRG</sequence>
<dbReference type="Pfam" id="PF00126">
    <property type="entry name" value="HTH_1"/>
    <property type="match status" value="1"/>
</dbReference>
<comment type="similarity">
    <text evidence="1">Belongs to the LysR transcriptional regulatory family.</text>
</comment>
<dbReference type="InterPro" id="IPR000847">
    <property type="entry name" value="LysR_HTH_N"/>
</dbReference>
<reference evidence="6 7" key="1">
    <citation type="submission" date="2020-07" db="EMBL/GenBank/DDBJ databases">
        <title>Genomic Encyclopedia of Type Strains, Phase IV (KMG-V): Genome sequencing to study the core and pangenomes of soil and plant-associated prokaryotes.</title>
        <authorList>
            <person name="Whitman W."/>
        </authorList>
    </citation>
    <scope>NUCLEOTIDE SEQUENCE [LARGE SCALE GENOMIC DNA]</scope>
    <source>
        <strain evidence="6 7">SAS40</strain>
    </source>
</reference>
<dbReference type="GO" id="GO:0006351">
    <property type="term" value="P:DNA-templated transcription"/>
    <property type="evidence" value="ECO:0007669"/>
    <property type="project" value="TreeGrafter"/>
</dbReference>
<dbReference type="PANTHER" id="PTHR30537">
    <property type="entry name" value="HTH-TYPE TRANSCRIPTIONAL REGULATOR"/>
    <property type="match status" value="1"/>
</dbReference>
<protein>
    <submittedName>
        <fullName evidence="6">DNA-binding transcriptional LysR family regulator</fullName>
    </submittedName>
</protein>
<feature type="domain" description="HTH lysR-type" evidence="5">
    <location>
        <begin position="1"/>
        <end position="59"/>
    </location>
</feature>
<gene>
    <name evidence="6" type="ORF">FHW18_003561</name>
</gene>
<dbReference type="RefSeq" id="WP_179587993.1">
    <property type="nucleotide sequence ID" value="NZ_JACBYR010000001.1"/>
</dbReference>
<dbReference type="EMBL" id="JACBYR010000001">
    <property type="protein sequence ID" value="NYE84290.1"/>
    <property type="molecule type" value="Genomic_DNA"/>
</dbReference>
<dbReference type="InterPro" id="IPR058163">
    <property type="entry name" value="LysR-type_TF_proteobact-type"/>
</dbReference>
<dbReference type="GO" id="GO:0003700">
    <property type="term" value="F:DNA-binding transcription factor activity"/>
    <property type="evidence" value="ECO:0007669"/>
    <property type="project" value="InterPro"/>
</dbReference>
<dbReference type="InterPro" id="IPR005119">
    <property type="entry name" value="LysR_subst-bd"/>
</dbReference>
<evidence type="ECO:0000256" key="3">
    <source>
        <dbReference type="ARBA" id="ARBA00023125"/>
    </source>
</evidence>
<comment type="caution">
    <text evidence="6">The sequence shown here is derived from an EMBL/GenBank/DDBJ whole genome shotgun (WGS) entry which is preliminary data.</text>
</comment>
<dbReference type="GO" id="GO:0043565">
    <property type="term" value="F:sequence-specific DNA binding"/>
    <property type="evidence" value="ECO:0007669"/>
    <property type="project" value="TreeGrafter"/>
</dbReference>
<evidence type="ECO:0000256" key="4">
    <source>
        <dbReference type="ARBA" id="ARBA00023163"/>
    </source>
</evidence>
<evidence type="ECO:0000256" key="1">
    <source>
        <dbReference type="ARBA" id="ARBA00009437"/>
    </source>
</evidence>
<dbReference type="PROSITE" id="PS50931">
    <property type="entry name" value="HTH_LYSR"/>
    <property type="match status" value="1"/>
</dbReference>
<keyword evidence="3 6" id="KW-0238">DNA-binding</keyword>
<dbReference type="PANTHER" id="PTHR30537:SF35">
    <property type="entry name" value="TRANSCRIPTIONAL REGULATORY PROTEIN"/>
    <property type="match status" value="1"/>
</dbReference>
<dbReference type="Gene3D" id="3.40.190.290">
    <property type="match status" value="1"/>
</dbReference>
<dbReference type="SUPFAM" id="SSF46785">
    <property type="entry name" value="Winged helix' DNA-binding domain"/>
    <property type="match status" value="1"/>
</dbReference>
<dbReference type="SUPFAM" id="SSF53850">
    <property type="entry name" value="Periplasmic binding protein-like II"/>
    <property type="match status" value="1"/>
</dbReference>
<keyword evidence="4" id="KW-0804">Transcription</keyword>